<reference evidence="2" key="1">
    <citation type="journal article" date="2015" name="Nature">
        <title>Complex archaea that bridge the gap between prokaryotes and eukaryotes.</title>
        <authorList>
            <person name="Spang A."/>
            <person name="Saw J.H."/>
            <person name="Jorgensen S.L."/>
            <person name="Zaremba-Niedzwiedzka K."/>
            <person name="Martijn J."/>
            <person name="Lind A.E."/>
            <person name="van Eijk R."/>
            <person name="Schleper C."/>
            <person name="Guy L."/>
            <person name="Ettema T.J."/>
        </authorList>
    </citation>
    <scope>NUCLEOTIDE SEQUENCE</scope>
</reference>
<name>A0A0F9NSF1_9ZZZZ</name>
<keyword evidence="1" id="KW-0812">Transmembrane</keyword>
<keyword evidence="1" id="KW-1133">Transmembrane helix</keyword>
<evidence type="ECO:0000256" key="1">
    <source>
        <dbReference type="SAM" id="Phobius"/>
    </source>
</evidence>
<dbReference type="EMBL" id="LAZR01003761">
    <property type="protein sequence ID" value="KKN14967.1"/>
    <property type="molecule type" value="Genomic_DNA"/>
</dbReference>
<evidence type="ECO:0000313" key="2">
    <source>
        <dbReference type="EMBL" id="KKN14967.1"/>
    </source>
</evidence>
<dbReference type="AlphaFoldDB" id="A0A0F9NSF1"/>
<keyword evidence="1" id="KW-0472">Membrane</keyword>
<organism evidence="2">
    <name type="scientific">marine sediment metagenome</name>
    <dbReference type="NCBI Taxonomy" id="412755"/>
    <lineage>
        <taxon>unclassified sequences</taxon>
        <taxon>metagenomes</taxon>
        <taxon>ecological metagenomes</taxon>
    </lineage>
</organism>
<accession>A0A0F9NSF1</accession>
<feature type="transmembrane region" description="Helical" evidence="1">
    <location>
        <begin position="244"/>
        <end position="263"/>
    </location>
</feature>
<proteinExistence type="predicted"/>
<gene>
    <name evidence="2" type="ORF">LCGC14_0990760</name>
</gene>
<comment type="caution">
    <text evidence="2">The sequence shown here is derived from an EMBL/GenBank/DDBJ whole genome shotgun (WGS) entry which is preliminary data.</text>
</comment>
<sequence length="271" mass="30960">MKKIKKVLFIIISLILIPLIFSTLIILTKAEADIPSNFNQDLDLDEIYIYRIAAFNTSKHLEWADLDWAAPTKGYVNVTPGGLLKINFTGFYNKDPNDFFNLFESPIPYMEIEFVMNRSGILITNTTLYNISNGEAAQDLLIGYNKFKSGFLIPTNNFNNLIEQANAQDEPPYMNATVLIQETSRTLSFEFQQKAFFQQKTFCTYDKLTGLLIYTNTTVGNYFLEMTLTNLPDYTSDSNLIPSFQLSLIITALFTTSIIYIFVVKRKIKAN</sequence>
<protein>
    <submittedName>
        <fullName evidence="2">Uncharacterized protein</fullName>
    </submittedName>
</protein>